<feature type="compositionally biased region" description="Basic and acidic residues" evidence="1">
    <location>
        <begin position="150"/>
        <end position="167"/>
    </location>
</feature>
<dbReference type="Gramene" id="ERN10651">
    <property type="protein sequence ID" value="ERN10651"/>
    <property type="gene ID" value="AMTR_s00028p00209420"/>
</dbReference>
<evidence type="ECO:0000313" key="3">
    <source>
        <dbReference type="Proteomes" id="UP000017836"/>
    </source>
</evidence>
<evidence type="ECO:0000313" key="2">
    <source>
        <dbReference type="EMBL" id="ERN10651.1"/>
    </source>
</evidence>
<proteinExistence type="predicted"/>
<dbReference type="Proteomes" id="UP000017836">
    <property type="component" value="Unassembled WGS sequence"/>
</dbReference>
<feature type="region of interest" description="Disordered" evidence="1">
    <location>
        <begin position="146"/>
        <end position="167"/>
    </location>
</feature>
<protein>
    <submittedName>
        <fullName evidence="2">Uncharacterized protein</fullName>
    </submittedName>
</protein>
<sequence>MEVGALRARLAHPNELEWDSPSTKIDTSGMPFLEGRVHTPFAPTKNHLQVVKDRSCPSLQQENLHVVLIPTKQTRLGQFLPVGKTMIRAKNSKERRDEAPSSPVVESRAIGGFPWVIHVLICSTRGIPPPVIAHSYVAHMAIMGNHKPSPPKEKKTSLPSHPHVEVC</sequence>
<gene>
    <name evidence="2" type="ORF">AMTR_s00028p00209420</name>
</gene>
<dbReference type="EMBL" id="KI392812">
    <property type="protein sequence ID" value="ERN10651.1"/>
    <property type="molecule type" value="Genomic_DNA"/>
</dbReference>
<keyword evidence="3" id="KW-1185">Reference proteome</keyword>
<name>W1PSG3_AMBTC</name>
<accession>W1PSG3</accession>
<reference evidence="3" key="1">
    <citation type="journal article" date="2013" name="Science">
        <title>The Amborella genome and the evolution of flowering plants.</title>
        <authorList>
            <consortium name="Amborella Genome Project"/>
        </authorList>
    </citation>
    <scope>NUCLEOTIDE SEQUENCE [LARGE SCALE GENOMIC DNA]</scope>
</reference>
<evidence type="ECO:0000256" key="1">
    <source>
        <dbReference type="SAM" id="MobiDB-lite"/>
    </source>
</evidence>
<dbReference type="AlphaFoldDB" id="W1PSG3"/>
<organism evidence="2 3">
    <name type="scientific">Amborella trichopoda</name>
    <dbReference type="NCBI Taxonomy" id="13333"/>
    <lineage>
        <taxon>Eukaryota</taxon>
        <taxon>Viridiplantae</taxon>
        <taxon>Streptophyta</taxon>
        <taxon>Embryophyta</taxon>
        <taxon>Tracheophyta</taxon>
        <taxon>Spermatophyta</taxon>
        <taxon>Magnoliopsida</taxon>
        <taxon>Amborellales</taxon>
        <taxon>Amborellaceae</taxon>
        <taxon>Amborella</taxon>
    </lineage>
</organism>
<dbReference type="HOGENOM" id="CLU_1596733_0_0_1"/>